<proteinExistence type="predicted"/>
<evidence type="ECO:0000313" key="2">
    <source>
        <dbReference type="EMBL" id="GAG47242.1"/>
    </source>
</evidence>
<sequence length="34" mass="3530">DSGLGAKADMGCAENTIIFFLAMISLFSCIICSS</sequence>
<accession>X0YJD9</accession>
<protein>
    <submittedName>
        <fullName evidence="2">Uncharacterized protein</fullName>
    </submittedName>
</protein>
<evidence type="ECO:0000256" key="1">
    <source>
        <dbReference type="SAM" id="Phobius"/>
    </source>
</evidence>
<gene>
    <name evidence="2" type="ORF">S01H1_82061</name>
</gene>
<keyword evidence="1" id="KW-0472">Membrane</keyword>
<dbReference type="AlphaFoldDB" id="X0YJD9"/>
<dbReference type="EMBL" id="BARS01055601">
    <property type="protein sequence ID" value="GAG47242.1"/>
    <property type="molecule type" value="Genomic_DNA"/>
</dbReference>
<reference evidence="2" key="1">
    <citation type="journal article" date="2014" name="Front. Microbiol.">
        <title>High frequency of phylogenetically diverse reductive dehalogenase-homologous genes in deep subseafloor sedimentary metagenomes.</title>
        <authorList>
            <person name="Kawai M."/>
            <person name="Futagami T."/>
            <person name="Toyoda A."/>
            <person name="Takaki Y."/>
            <person name="Nishi S."/>
            <person name="Hori S."/>
            <person name="Arai W."/>
            <person name="Tsubouchi T."/>
            <person name="Morono Y."/>
            <person name="Uchiyama I."/>
            <person name="Ito T."/>
            <person name="Fujiyama A."/>
            <person name="Inagaki F."/>
            <person name="Takami H."/>
        </authorList>
    </citation>
    <scope>NUCLEOTIDE SEQUENCE</scope>
    <source>
        <strain evidence="2">Expedition CK06-06</strain>
    </source>
</reference>
<feature type="transmembrane region" description="Helical" evidence="1">
    <location>
        <begin position="16"/>
        <end position="33"/>
    </location>
</feature>
<name>X0YJD9_9ZZZZ</name>
<feature type="non-terminal residue" evidence="2">
    <location>
        <position position="1"/>
    </location>
</feature>
<organism evidence="2">
    <name type="scientific">marine sediment metagenome</name>
    <dbReference type="NCBI Taxonomy" id="412755"/>
    <lineage>
        <taxon>unclassified sequences</taxon>
        <taxon>metagenomes</taxon>
        <taxon>ecological metagenomes</taxon>
    </lineage>
</organism>
<comment type="caution">
    <text evidence="2">The sequence shown here is derived from an EMBL/GenBank/DDBJ whole genome shotgun (WGS) entry which is preliminary data.</text>
</comment>
<keyword evidence="1" id="KW-1133">Transmembrane helix</keyword>
<keyword evidence="1" id="KW-0812">Transmembrane</keyword>